<accession>A0A6J6V9H4</accession>
<protein>
    <submittedName>
        <fullName evidence="5">Unannotated protein</fullName>
    </submittedName>
</protein>
<evidence type="ECO:0000256" key="3">
    <source>
        <dbReference type="ARBA" id="ARBA00023315"/>
    </source>
</evidence>
<dbReference type="Gene3D" id="3.30.70.3550">
    <property type="entry name" value="Leucyl/phenylalanyl-tRNA-protein transferase, N-terminal domain"/>
    <property type="match status" value="1"/>
</dbReference>
<dbReference type="AlphaFoldDB" id="A0A6J6V9H4"/>
<dbReference type="EMBL" id="CAEZWM010000130">
    <property type="protein sequence ID" value="CAB4662064.1"/>
    <property type="molecule type" value="Genomic_DNA"/>
</dbReference>
<dbReference type="GO" id="GO:0030163">
    <property type="term" value="P:protein catabolic process"/>
    <property type="evidence" value="ECO:0007669"/>
    <property type="project" value="InterPro"/>
</dbReference>
<keyword evidence="2" id="KW-0808">Transferase</keyword>
<dbReference type="GO" id="GO:0005737">
    <property type="term" value="C:cytoplasm"/>
    <property type="evidence" value="ECO:0007669"/>
    <property type="project" value="TreeGrafter"/>
</dbReference>
<dbReference type="Gene3D" id="3.40.630.70">
    <property type="entry name" value="Leucyl/phenylalanyl-tRNA-protein transferase, C-terminal domain"/>
    <property type="match status" value="1"/>
</dbReference>
<dbReference type="FunFam" id="3.40.630.70:FF:000001">
    <property type="entry name" value="Leucyl/phenylalanyl-tRNA--protein transferase"/>
    <property type="match status" value="1"/>
</dbReference>
<evidence type="ECO:0000256" key="1">
    <source>
        <dbReference type="ARBA" id="ARBA00022490"/>
    </source>
</evidence>
<dbReference type="InterPro" id="IPR042203">
    <property type="entry name" value="Leu/Phe-tRNA_Trfase_C"/>
</dbReference>
<dbReference type="NCBIfam" id="TIGR00667">
    <property type="entry name" value="aat"/>
    <property type="match status" value="1"/>
</dbReference>
<sequence>MPDPRSPALDEVVGYGADLDAGTLLDAYRAGLFPMRVGRDKILAWFSPDPRSVIPLGGLHISRTLQRSLRKFEIRIDTDFTGVMRACAENRDDGNWIDDDFVSAYERLFELGWAHSIEVWQGSDLVGGLYGVSIGGLFAGESMFHRVTDASKAAMVATEERLRAGGGTLFDVQWSTPHLESMGVVEIDRDDYLRRLESAINAPVVYWE</sequence>
<dbReference type="PANTHER" id="PTHR30098">
    <property type="entry name" value="LEUCYL/PHENYLALANYL-TRNA--PROTEIN TRANSFERASE"/>
    <property type="match status" value="1"/>
</dbReference>
<dbReference type="GO" id="GO:0008914">
    <property type="term" value="F:leucyl-tRNA--protein transferase activity"/>
    <property type="evidence" value="ECO:0007669"/>
    <property type="project" value="InterPro"/>
</dbReference>
<name>A0A6J6V9H4_9ZZZZ</name>
<evidence type="ECO:0000313" key="4">
    <source>
        <dbReference type="EMBL" id="CAB4662064.1"/>
    </source>
</evidence>
<dbReference type="HAMAP" id="MF_00688">
    <property type="entry name" value="Leu_Phe_trans"/>
    <property type="match status" value="1"/>
</dbReference>
<dbReference type="Pfam" id="PF03588">
    <property type="entry name" value="Leu_Phe_trans"/>
    <property type="match status" value="1"/>
</dbReference>
<dbReference type="InterPro" id="IPR004616">
    <property type="entry name" value="Leu/Phe-tRNA_Trfase"/>
</dbReference>
<dbReference type="EMBL" id="CAEZZU010000004">
    <property type="protein sequence ID" value="CAB4767585.1"/>
    <property type="molecule type" value="Genomic_DNA"/>
</dbReference>
<reference evidence="5" key="1">
    <citation type="submission" date="2020-05" db="EMBL/GenBank/DDBJ databases">
        <authorList>
            <person name="Chiriac C."/>
            <person name="Salcher M."/>
            <person name="Ghai R."/>
            <person name="Kavagutti S V."/>
        </authorList>
    </citation>
    <scope>NUCLEOTIDE SEQUENCE</scope>
</reference>
<evidence type="ECO:0000256" key="2">
    <source>
        <dbReference type="ARBA" id="ARBA00022679"/>
    </source>
</evidence>
<proteinExistence type="inferred from homology"/>
<keyword evidence="1" id="KW-0963">Cytoplasm</keyword>
<keyword evidence="3" id="KW-0012">Acyltransferase</keyword>
<gene>
    <name evidence="4" type="ORF">UFOPK2242_01028</name>
    <name evidence="5" type="ORF">UFOPK2925_00078</name>
</gene>
<dbReference type="SUPFAM" id="SSF55729">
    <property type="entry name" value="Acyl-CoA N-acyltransferases (Nat)"/>
    <property type="match status" value="1"/>
</dbReference>
<organism evidence="5">
    <name type="scientific">freshwater metagenome</name>
    <dbReference type="NCBI Taxonomy" id="449393"/>
    <lineage>
        <taxon>unclassified sequences</taxon>
        <taxon>metagenomes</taxon>
        <taxon>ecological metagenomes</taxon>
    </lineage>
</organism>
<evidence type="ECO:0000313" key="5">
    <source>
        <dbReference type="EMBL" id="CAB4767585.1"/>
    </source>
</evidence>
<dbReference type="PANTHER" id="PTHR30098:SF2">
    <property type="entry name" value="LEUCYL_PHENYLALANYL-TRNA--PROTEIN TRANSFERASE"/>
    <property type="match status" value="1"/>
</dbReference>
<dbReference type="InterPro" id="IPR042221">
    <property type="entry name" value="Leu/Phe-tRNA_Trfase_N"/>
</dbReference>
<dbReference type="InterPro" id="IPR016181">
    <property type="entry name" value="Acyl_CoA_acyltransferase"/>
</dbReference>